<name>A0ABV1FNG3_9BACT</name>
<dbReference type="RefSeq" id="WP_215758914.1">
    <property type="nucleotide sequence ID" value="NZ_JAHKBE010000004.1"/>
</dbReference>
<feature type="active site" description="Nucleophile" evidence="4">
    <location>
        <position position="68"/>
    </location>
</feature>
<evidence type="ECO:0000313" key="7">
    <source>
        <dbReference type="Proteomes" id="UP001487296"/>
    </source>
</evidence>
<feature type="short sequence motif" description="DGA/G" evidence="4">
    <location>
        <begin position="203"/>
        <end position="205"/>
    </location>
</feature>
<dbReference type="Proteomes" id="UP001487296">
    <property type="component" value="Unassembled WGS sequence"/>
</dbReference>
<dbReference type="InterPro" id="IPR002641">
    <property type="entry name" value="PNPLA_dom"/>
</dbReference>
<dbReference type="Pfam" id="PF01734">
    <property type="entry name" value="Patatin"/>
    <property type="match status" value="1"/>
</dbReference>
<dbReference type="InterPro" id="IPR050301">
    <property type="entry name" value="NTE"/>
</dbReference>
<evidence type="ECO:0000256" key="4">
    <source>
        <dbReference type="PROSITE-ProRule" id="PRU01161"/>
    </source>
</evidence>
<dbReference type="SUPFAM" id="SSF52151">
    <property type="entry name" value="FabD/lysophospholipase-like"/>
    <property type="match status" value="1"/>
</dbReference>
<gene>
    <name evidence="6" type="ORF">AAAT34_02595</name>
</gene>
<protein>
    <submittedName>
        <fullName evidence="6">Patatin-like phospholipase family protein</fullName>
    </submittedName>
</protein>
<feature type="short sequence motif" description="GXGXXG" evidence="4">
    <location>
        <begin position="39"/>
        <end position="44"/>
    </location>
</feature>
<feature type="short sequence motif" description="GXSXG" evidence="4">
    <location>
        <begin position="66"/>
        <end position="70"/>
    </location>
</feature>
<evidence type="ECO:0000256" key="1">
    <source>
        <dbReference type="ARBA" id="ARBA00022801"/>
    </source>
</evidence>
<evidence type="ECO:0000259" key="5">
    <source>
        <dbReference type="PROSITE" id="PS51635"/>
    </source>
</evidence>
<evidence type="ECO:0000313" key="6">
    <source>
        <dbReference type="EMBL" id="MEQ2485941.1"/>
    </source>
</evidence>
<comment type="caution">
    <text evidence="6">The sequence shown here is derived from an EMBL/GenBank/DDBJ whole genome shotgun (WGS) entry which is preliminary data.</text>
</comment>
<organism evidence="6 7">
    <name type="scientific">Hallella faecis</name>
    <dbReference type="NCBI Taxonomy" id="2841596"/>
    <lineage>
        <taxon>Bacteria</taxon>
        <taxon>Pseudomonadati</taxon>
        <taxon>Bacteroidota</taxon>
        <taxon>Bacteroidia</taxon>
        <taxon>Bacteroidales</taxon>
        <taxon>Prevotellaceae</taxon>
        <taxon>Hallella</taxon>
    </lineage>
</organism>
<accession>A0ABV1FNG3</accession>
<keyword evidence="7" id="KW-1185">Reference proteome</keyword>
<dbReference type="PROSITE" id="PS51635">
    <property type="entry name" value="PNPLA"/>
    <property type="match status" value="1"/>
</dbReference>
<proteinExistence type="predicted"/>
<feature type="domain" description="PNPLA" evidence="5">
    <location>
        <begin position="35"/>
        <end position="216"/>
    </location>
</feature>
<dbReference type="PANTHER" id="PTHR14226">
    <property type="entry name" value="NEUROPATHY TARGET ESTERASE/SWISS CHEESE D.MELANOGASTER"/>
    <property type="match status" value="1"/>
</dbReference>
<keyword evidence="1 4" id="KW-0378">Hydrolase</keyword>
<dbReference type="InterPro" id="IPR016035">
    <property type="entry name" value="Acyl_Trfase/lysoPLipase"/>
</dbReference>
<dbReference type="PANTHER" id="PTHR14226:SF76">
    <property type="entry name" value="NTE FAMILY PROTEIN RSSA"/>
    <property type="match status" value="1"/>
</dbReference>
<sequence length="317" mass="34426">MAKSIRLILFVLMLTLAGTVVPASGKSKNRLKVALVLGGGGAKGAAEVGVLKEIERIGVPIDYIVGTSIGSIVGGLYAAGYRAEELDSLFTHQDWLDLFNDRKAKKGEKEKAIKGFGLMRGVGVMQFLDSLLTAKNHYQGLGAYPDSIDFDSLPIPFRAVACDVNTGQSAVLAKGNLALDMRASMAIPGVFKPVRADSMLMLDGGLVNNLPVDVARAMGADLVIAIDLTQNKHPDFVPKKIRKFMGKGLKWLRQRPDFVNYNRNRKDADLCINPKLKGYGVTSFKTADIRAMIELGHKAGKDHHGRLRVIKKKALDK</sequence>
<keyword evidence="3 4" id="KW-0443">Lipid metabolism</keyword>
<evidence type="ECO:0000256" key="2">
    <source>
        <dbReference type="ARBA" id="ARBA00022963"/>
    </source>
</evidence>
<evidence type="ECO:0000256" key="3">
    <source>
        <dbReference type="ARBA" id="ARBA00023098"/>
    </source>
</evidence>
<feature type="active site" description="Proton acceptor" evidence="4">
    <location>
        <position position="203"/>
    </location>
</feature>
<dbReference type="EMBL" id="JBBNFP010000005">
    <property type="protein sequence ID" value="MEQ2485941.1"/>
    <property type="molecule type" value="Genomic_DNA"/>
</dbReference>
<keyword evidence="2 4" id="KW-0442">Lipid degradation</keyword>
<dbReference type="Gene3D" id="3.40.1090.10">
    <property type="entry name" value="Cytosolic phospholipase A2 catalytic domain"/>
    <property type="match status" value="2"/>
</dbReference>
<reference evidence="6 7" key="1">
    <citation type="submission" date="2024-04" db="EMBL/GenBank/DDBJ databases">
        <title>Human intestinal bacterial collection.</title>
        <authorList>
            <person name="Pauvert C."/>
            <person name="Hitch T.C.A."/>
            <person name="Clavel T."/>
        </authorList>
    </citation>
    <scope>NUCLEOTIDE SEQUENCE [LARGE SCALE GENOMIC DNA]</scope>
    <source>
        <strain evidence="6 7">CLA-AA-H145</strain>
    </source>
</reference>